<accession>A0A0C9YBY4</accession>
<reference evidence="1 2" key="1">
    <citation type="submission" date="2014-04" db="EMBL/GenBank/DDBJ databases">
        <authorList>
            <consortium name="DOE Joint Genome Institute"/>
            <person name="Kuo A."/>
            <person name="Kohler A."/>
            <person name="Nagy L.G."/>
            <person name="Floudas D."/>
            <person name="Copeland A."/>
            <person name="Barry K.W."/>
            <person name="Cichocki N."/>
            <person name="Veneault-Fourrey C."/>
            <person name="LaButti K."/>
            <person name="Lindquist E.A."/>
            <person name="Lipzen A."/>
            <person name="Lundell T."/>
            <person name="Morin E."/>
            <person name="Murat C."/>
            <person name="Sun H."/>
            <person name="Tunlid A."/>
            <person name="Henrissat B."/>
            <person name="Grigoriev I.V."/>
            <person name="Hibbett D.S."/>
            <person name="Martin F."/>
            <person name="Nordberg H.P."/>
            <person name="Cantor M.N."/>
            <person name="Hua S.X."/>
        </authorList>
    </citation>
    <scope>NUCLEOTIDE SEQUENCE [LARGE SCALE GENOMIC DNA]</scope>
    <source>
        <strain evidence="1 2">LaAM-08-1</strain>
    </source>
</reference>
<gene>
    <name evidence="1" type="ORF">K443DRAFT_673069</name>
</gene>
<organism evidence="1 2">
    <name type="scientific">Laccaria amethystina LaAM-08-1</name>
    <dbReference type="NCBI Taxonomy" id="1095629"/>
    <lineage>
        <taxon>Eukaryota</taxon>
        <taxon>Fungi</taxon>
        <taxon>Dikarya</taxon>
        <taxon>Basidiomycota</taxon>
        <taxon>Agaricomycotina</taxon>
        <taxon>Agaricomycetes</taxon>
        <taxon>Agaricomycetidae</taxon>
        <taxon>Agaricales</taxon>
        <taxon>Agaricineae</taxon>
        <taxon>Hydnangiaceae</taxon>
        <taxon>Laccaria</taxon>
    </lineage>
</organism>
<dbReference type="HOGENOM" id="CLU_3014482_0_0_1"/>
<keyword evidence="2" id="KW-1185">Reference proteome</keyword>
<protein>
    <submittedName>
        <fullName evidence="1">Uncharacterized protein</fullName>
    </submittedName>
</protein>
<sequence>MSCADPCPRLRICQGLKYGAFEVRFGDFLRTRNGMSFLGPISIFPEQFLGIFRWII</sequence>
<evidence type="ECO:0000313" key="1">
    <source>
        <dbReference type="EMBL" id="KIK07817.1"/>
    </source>
</evidence>
<proteinExistence type="predicted"/>
<evidence type="ECO:0000313" key="2">
    <source>
        <dbReference type="Proteomes" id="UP000054477"/>
    </source>
</evidence>
<name>A0A0C9YBY4_9AGAR</name>
<dbReference type="AlphaFoldDB" id="A0A0C9YBY4"/>
<dbReference type="Proteomes" id="UP000054477">
    <property type="component" value="Unassembled WGS sequence"/>
</dbReference>
<dbReference type="EMBL" id="KN838545">
    <property type="protein sequence ID" value="KIK07817.1"/>
    <property type="molecule type" value="Genomic_DNA"/>
</dbReference>
<reference evidence="2" key="2">
    <citation type="submission" date="2015-01" db="EMBL/GenBank/DDBJ databases">
        <title>Evolutionary Origins and Diversification of the Mycorrhizal Mutualists.</title>
        <authorList>
            <consortium name="DOE Joint Genome Institute"/>
            <consortium name="Mycorrhizal Genomics Consortium"/>
            <person name="Kohler A."/>
            <person name="Kuo A."/>
            <person name="Nagy L.G."/>
            <person name="Floudas D."/>
            <person name="Copeland A."/>
            <person name="Barry K.W."/>
            <person name="Cichocki N."/>
            <person name="Veneault-Fourrey C."/>
            <person name="LaButti K."/>
            <person name="Lindquist E.A."/>
            <person name="Lipzen A."/>
            <person name="Lundell T."/>
            <person name="Morin E."/>
            <person name="Murat C."/>
            <person name="Riley R."/>
            <person name="Ohm R."/>
            <person name="Sun H."/>
            <person name="Tunlid A."/>
            <person name="Henrissat B."/>
            <person name="Grigoriev I.V."/>
            <person name="Hibbett D.S."/>
            <person name="Martin F."/>
        </authorList>
    </citation>
    <scope>NUCLEOTIDE SEQUENCE [LARGE SCALE GENOMIC DNA]</scope>
    <source>
        <strain evidence="2">LaAM-08-1</strain>
    </source>
</reference>